<keyword evidence="3" id="KW-1185">Reference proteome</keyword>
<sequence length="139" mass="14751">MPGDNLTMTTDMSLTGSFAGRGLICETLSALKEGDGPFSSDWPEAIDSGLSELNINAIGFTEFEGGKVLAFPGGIEYARIYGEWTHAQCVAAVEQWEATTAEQRLALDPEVLDWVEVGIRLASTAAKSPGYGVAGLIYS</sequence>
<name>A0A2N3WXJ4_9NOCA</name>
<proteinExistence type="predicted"/>
<evidence type="ECO:0000313" key="2">
    <source>
        <dbReference type="EMBL" id="PKV98574.1"/>
    </source>
</evidence>
<accession>A0A2N3WXJ4</accession>
<dbReference type="Pfam" id="PF24740">
    <property type="entry name" value="DUF7691"/>
    <property type="match status" value="1"/>
</dbReference>
<dbReference type="Proteomes" id="UP000233766">
    <property type="component" value="Unassembled WGS sequence"/>
</dbReference>
<dbReference type="AlphaFoldDB" id="A0A2N3WXJ4"/>
<comment type="caution">
    <text evidence="2">The sequence shown here is derived from an EMBL/GenBank/DDBJ whole genome shotgun (WGS) entry which is preliminary data.</text>
</comment>
<feature type="domain" description="DUF7691" evidence="1">
    <location>
        <begin position="24"/>
        <end position="135"/>
    </location>
</feature>
<organism evidence="2 3">
    <name type="scientific">Nocardia fluminea</name>
    <dbReference type="NCBI Taxonomy" id="134984"/>
    <lineage>
        <taxon>Bacteria</taxon>
        <taxon>Bacillati</taxon>
        <taxon>Actinomycetota</taxon>
        <taxon>Actinomycetes</taxon>
        <taxon>Mycobacteriales</taxon>
        <taxon>Nocardiaceae</taxon>
        <taxon>Nocardia</taxon>
    </lineage>
</organism>
<gene>
    <name evidence="2" type="ORF">ATK86_0595</name>
</gene>
<evidence type="ECO:0000313" key="3">
    <source>
        <dbReference type="Proteomes" id="UP000233766"/>
    </source>
</evidence>
<protein>
    <recommendedName>
        <fullName evidence="1">DUF7691 domain-containing protein</fullName>
    </recommendedName>
</protein>
<dbReference type="EMBL" id="PJMW01000001">
    <property type="protein sequence ID" value="PKV98574.1"/>
    <property type="molecule type" value="Genomic_DNA"/>
</dbReference>
<evidence type="ECO:0000259" key="1">
    <source>
        <dbReference type="Pfam" id="PF24740"/>
    </source>
</evidence>
<dbReference type="InterPro" id="IPR056108">
    <property type="entry name" value="DUF7691"/>
</dbReference>
<reference evidence="2 3" key="1">
    <citation type="submission" date="2017-12" db="EMBL/GenBank/DDBJ databases">
        <title>Sequencing the genomes of 1000 Actinobacteria strains.</title>
        <authorList>
            <person name="Klenk H.-P."/>
        </authorList>
    </citation>
    <scope>NUCLEOTIDE SEQUENCE [LARGE SCALE GENOMIC DNA]</scope>
    <source>
        <strain evidence="2 3">DSM 44489</strain>
    </source>
</reference>